<protein>
    <submittedName>
        <fullName evidence="1">Uncharacterized protein</fullName>
    </submittedName>
</protein>
<name>A0A9E7DL49_9CAUD</name>
<evidence type="ECO:0000313" key="1">
    <source>
        <dbReference type="EMBL" id="UQM93957.1"/>
    </source>
</evidence>
<dbReference type="EMBL" id="ON331942">
    <property type="protein sequence ID" value="UQM93957.1"/>
    <property type="molecule type" value="Genomic_DNA"/>
</dbReference>
<accession>A0A9E7DL49</accession>
<organism evidence="1 2">
    <name type="scientific">Stenotrophomonas phage vB_Sm_QDWS359</name>
    <dbReference type="NCBI Taxonomy" id="2943841"/>
    <lineage>
        <taxon>Viruses</taxon>
        <taxon>Duplodnaviria</taxon>
        <taxon>Heunggongvirae</taxon>
        <taxon>Uroviricota</taxon>
        <taxon>Caudoviricetes</taxon>
        <taxon>Mesyanzhinovviridae</taxon>
        <taxon>Bradleyvirinae</taxon>
        <taxon>Xooduovirus</taxon>
        <taxon>Xooduovirus QDWS359</taxon>
    </lineage>
</organism>
<evidence type="ECO:0000313" key="2">
    <source>
        <dbReference type="Proteomes" id="UP001056973"/>
    </source>
</evidence>
<dbReference type="Proteomes" id="UP001056973">
    <property type="component" value="Segment"/>
</dbReference>
<keyword evidence="2" id="KW-1185">Reference proteome</keyword>
<proteinExistence type="predicted"/>
<reference evidence="1" key="1">
    <citation type="submission" date="2022-04" db="EMBL/GenBank/DDBJ databases">
        <authorList>
            <person name="Wang L."/>
            <person name="Zhang J."/>
            <person name="Wang J."/>
        </authorList>
    </citation>
    <scope>NUCLEOTIDE SEQUENCE</scope>
</reference>
<sequence length="78" mass="9129">MSHTHAISDGPTLDTQLSVRFSSNQRRYLQDQLHRLRTDPNLRHFRWSESDLVRALINEAMRDSRQIVPNLEGQEASE</sequence>
<gene>
    <name evidence="1" type="ORF">vBSmQDWS359_48</name>
</gene>